<evidence type="ECO:0000313" key="1">
    <source>
        <dbReference type="EMBL" id="PNH19811.1"/>
    </source>
</evidence>
<dbReference type="EMBL" id="NBZD01000001">
    <property type="protein sequence ID" value="PNH19811.1"/>
    <property type="molecule type" value="Genomic_DNA"/>
</dbReference>
<evidence type="ECO:0008006" key="3">
    <source>
        <dbReference type="Google" id="ProtNLM"/>
    </source>
</evidence>
<protein>
    <recommendedName>
        <fullName evidence="3">2-oxoacid dehydrogenase acyltransferase catalytic domain-containing protein</fullName>
    </recommendedName>
</protein>
<gene>
    <name evidence="1" type="ORF">B7R76_02740</name>
</gene>
<reference evidence="2" key="1">
    <citation type="submission" date="2017-04" db="EMBL/GenBank/DDBJ databases">
        <authorList>
            <person name="Bumgarner R.E."/>
            <person name="Fredricks D.N."/>
            <person name="Srinivasan S."/>
        </authorList>
    </citation>
    <scope>NUCLEOTIDE SEQUENCE [LARGE SCALE GENOMIC DNA]</scope>
    <source>
        <strain evidence="2">KA00405</strain>
    </source>
</reference>
<dbReference type="RefSeq" id="WP_051820930.1">
    <property type="nucleotide sequence ID" value="NZ_NBZD01000001.1"/>
</dbReference>
<dbReference type="InterPro" id="IPR023213">
    <property type="entry name" value="CAT-like_dom_sf"/>
</dbReference>
<organism evidence="1 2">
    <name type="scientific">Mageeibacillus indolicus</name>
    <dbReference type="NCBI Taxonomy" id="884684"/>
    <lineage>
        <taxon>Bacteria</taxon>
        <taxon>Bacillati</taxon>
        <taxon>Bacillota</taxon>
        <taxon>Clostridia</taxon>
        <taxon>Eubacteriales</taxon>
        <taxon>Oscillospiraceae</taxon>
        <taxon>Mageeibacillus</taxon>
    </lineage>
</organism>
<dbReference type="Proteomes" id="UP000236394">
    <property type="component" value="Unassembled WGS sequence"/>
</dbReference>
<sequence>MGFFRVNRSDGIRVTSADPLVTMMPYLFRTRTESIVYYKRTIPIDEIQKYIVEQRRKGTRITMFSIIVAAMLQTVYRRPNMNRFIAGCRMYMHKNFEVLYTVKQSLTDDGLESVAKVRLNPEDTIFNVAQAMSEHTHNIKKGELKEDDKLIRFFCHMPRWFIRTFMTLLRFLDFYGWMPQSLIDALPFYSTVFISHLGSLGAEAPFHHLYEFGTNSIFVTIGRTYEVPYKGEDGKIEWRRSIDLAFTVDERICDGFYLISSLKMLEQFMLNPCLLEYPAKDLIDIHYPKTWPEKARQHYHTMGEFGKKIESREDLQ</sequence>
<dbReference type="AlphaFoldDB" id="A0A2J8B4W0"/>
<proteinExistence type="predicted"/>
<comment type="caution">
    <text evidence="1">The sequence shown here is derived from an EMBL/GenBank/DDBJ whole genome shotgun (WGS) entry which is preliminary data.</text>
</comment>
<dbReference type="Gene3D" id="3.30.559.10">
    <property type="entry name" value="Chloramphenicol acetyltransferase-like domain"/>
    <property type="match status" value="1"/>
</dbReference>
<evidence type="ECO:0000313" key="2">
    <source>
        <dbReference type="Proteomes" id="UP000236394"/>
    </source>
</evidence>
<name>A0A2J8B4W0_9FIRM</name>
<accession>A0A2J8B4W0</accession>
<dbReference type="SUPFAM" id="SSF52777">
    <property type="entry name" value="CoA-dependent acyltransferases"/>
    <property type="match status" value="1"/>
</dbReference>